<organism evidence="2 3">
    <name type="scientific">Petrolisthes manimaculis</name>
    <dbReference type="NCBI Taxonomy" id="1843537"/>
    <lineage>
        <taxon>Eukaryota</taxon>
        <taxon>Metazoa</taxon>
        <taxon>Ecdysozoa</taxon>
        <taxon>Arthropoda</taxon>
        <taxon>Crustacea</taxon>
        <taxon>Multicrustacea</taxon>
        <taxon>Malacostraca</taxon>
        <taxon>Eumalacostraca</taxon>
        <taxon>Eucarida</taxon>
        <taxon>Decapoda</taxon>
        <taxon>Pleocyemata</taxon>
        <taxon>Anomura</taxon>
        <taxon>Galatheoidea</taxon>
        <taxon>Porcellanidae</taxon>
        <taxon>Petrolisthes</taxon>
    </lineage>
</organism>
<reference evidence="2" key="1">
    <citation type="submission" date="2023-11" db="EMBL/GenBank/DDBJ databases">
        <title>Genome assemblies of two species of porcelain crab, Petrolisthes cinctipes and Petrolisthes manimaculis (Anomura: Porcellanidae).</title>
        <authorList>
            <person name="Angst P."/>
        </authorList>
    </citation>
    <scope>NUCLEOTIDE SEQUENCE</scope>
    <source>
        <strain evidence="2">PB745_02</strain>
        <tissue evidence="2">Gill</tissue>
    </source>
</reference>
<comment type="caution">
    <text evidence="2">The sequence shown here is derived from an EMBL/GenBank/DDBJ whole genome shotgun (WGS) entry which is preliminary data.</text>
</comment>
<proteinExistence type="predicted"/>
<accession>A0AAE1PY27</accession>
<keyword evidence="3" id="KW-1185">Reference proteome</keyword>
<sequence>MNLVLILMMVVVVVVVSGHSLTLTDHNNNNNNNTNNINNNNNIASSTSNSIDIVRTLLNESKKSRPKKNTKTNNKMIKKQVRLLKKLCRPRLVPINVTDILGPANHLLDSPYLYPSVLAVKKCNTTCSYCGEGIEQHGDYRKVCTASATLLKNFKIQGSINNNIHYEKVTLEVDRTCVCRSVSELISPVTL</sequence>
<evidence type="ECO:0000313" key="3">
    <source>
        <dbReference type="Proteomes" id="UP001292094"/>
    </source>
</evidence>
<dbReference type="Proteomes" id="UP001292094">
    <property type="component" value="Unassembled WGS sequence"/>
</dbReference>
<feature type="signal peptide" evidence="1">
    <location>
        <begin position="1"/>
        <end position="18"/>
    </location>
</feature>
<evidence type="ECO:0000256" key="1">
    <source>
        <dbReference type="SAM" id="SignalP"/>
    </source>
</evidence>
<feature type="chain" id="PRO_5042003482" evidence="1">
    <location>
        <begin position="19"/>
        <end position="191"/>
    </location>
</feature>
<dbReference type="EMBL" id="JAWZYT010001098">
    <property type="protein sequence ID" value="KAK4315629.1"/>
    <property type="molecule type" value="Genomic_DNA"/>
</dbReference>
<gene>
    <name evidence="2" type="ORF">Pmani_013158</name>
</gene>
<keyword evidence="1" id="KW-0732">Signal</keyword>
<name>A0AAE1PY27_9EUCA</name>
<dbReference type="AlphaFoldDB" id="A0AAE1PY27"/>
<evidence type="ECO:0000313" key="2">
    <source>
        <dbReference type="EMBL" id="KAK4315629.1"/>
    </source>
</evidence>
<protein>
    <submittedName>
        <fullName evidence="2">Uncharacterized protein</fullName>
    </submittedName>
</protein>